<evidence type="ECO:0008006" key="3">
    <source>
        <dbReference type="Google" id="ProtNLM"/>
    </source>
</evidence>
<name>A0ABP9ATM2_9SPHI</name>
<dbReference type="RefSeq" id="WP_345230835.1">
    <property type="nucleotide sequence ID" value="NZ_BAABIQ010000006.1"/>
</dbReference>
<accession>A0ABP9ATM2</accession>
<dbReference type="EMBL" id="BAABIQ010000006">
    <property type="protein sequence ID" value="GAA4785783.1"/>
    <property type="molecule type" value="Genomic_DNA"/>
</dbReference>
<comment type="caution">
    <text evidence="1">The sequence shown here is derived from an EMBL/GenBank/DDBJ whole genome shotgun (WGS) entry which is preliminary data.</text>
</comment>
<evidence type="ECO:0000313" key="2">
    <source>
        <dbReference type="Proteomes" id="UP001501411"/>
    </source>
</evidence>
<dbReference type="InterPro" id="IPR011008">
    <property type="entry name" value="Dimeric_a/b-barrel"/>
</dbReference>
<gene>
    <name evidence="1" type="ORF">GCM10023231_12080</name>
</gene>
<dbReference type="Proteomes" id="UP001501411">
    <property type="component" value="Unassembled WGS sequence"/>
</dbReference>
<proteinExistence type="predicted"/>
<dbReference type="Gene3D" id="3.30.70.1060">
    <property type="entry name" value="Dimeric alpha+beta barrel"/>
    <property type="match status" value="1"/>
</dbReference>
<sequence length="114" mass="12824">MKKFIILFREPDGRTGAHSDTEISAHQDNWKNWFNHWGQQGNLVGGSGLTLNGRMIKGKGDVIIDGIYKHGTEIVGGYLLLNAVDLDEATEIMKSCPIYEFDGFTEIRELQIQN</sequence>
<organism evidence="1 2">
    <name type="scientific">Olivibacter ginsenosidimutans</name>
    <dbReference type="NCBI Taxonomy" id="1176537"/>
    <lineage>
        <taxon>Bacteria</taxon>
        <taxon>Pseudomonadati</taxon>
        <taxon>Bacteroidota</taxon>
        <taxon>Sphingobacteriia</taxon>
        <taxon>Sphingobacteriales</taxon>
        <taxon>Sphingobacteriaceae</taxon>
        <taxon>Olivibacter</taxon>
    </lineage>
</organism>
<protein>
    <recommendedName>
        <fullName evidence="3">YCII-related domain-containing protein</fullName>
    </recommendedName>
</protein>
<keyword evidence="2" id="KW-1185">Reference proteome</keyword>
<reference evidence="2" key="1">
    <citation type="journal article" date="2019" name="Int. J. Syst. Evol. Microbiol.">
        <title>The Global Catalogue of Microorganisms (GCM) 10K type strain sequencing project: providing services to taxonomists for standard genome sequencing and annotation.</title>
        <authorList>
            <consortium name="The Broad Institute Genomics Platform"/>
            <consortium name="The Broad Institute Genome Sequencing Center for Infectious Disease"/>
            <person name="Wu L."/>
            <person name="Ma J."/>
        </authorList>
    </citation>
    <scope>NUCLEOTIDE SEQUENCE [LARGE SCALE GENOMIC DNA]</scope>
    <source>
        <strain evidence="2">JCM 18200</strain>
    </source>
</reference>
<evidence type="ECO:0000313" key="1">
    <source>
        <dbReference type="EMBL" id="GAA4785783.1"/>
    </source>
</evidence>
<dbReference type="SUPFAM" id="SSF54909">
    <property type="entry name" value="Dimeric alpha+beta barrel"/>
    <property type="match status" value="1"/>
</dbReference>